<feature type="transmembrane region" description="Helical" evidence="6">
    <location>
        <begin position="12"/>
        <end position="31"/>
    </location>
</feature>
<evidence type="ECO:0000256" key="4">
    <source>
        <dbReference type="ARBA" id="ARBA00022989"/>
    </source>
</evidence>
<keyword evidence="5 6" id="KW-0472">Membrane</keyword>
<evidence type="ECO:0000256" key="5">
    <source>
        <dbReference type="ARBA" id="ARBA00023136"/>
    </source>
</evidence>
<dbReference type="EMBL" id="CAKJTG010000024">
    <property type="protein sequence ID" value="CAG9609806.1"/>
    <property type="molecule type" value="Genomic_DNA"/>
</dbReference>
<proteinExistence type="predicted"/>
<feature type="transmembrane region" description="Helical" evidence="6">
    <location>
        <begin position="673"/>
        <end position="692"/>
    </location>
</feature>
<comment type="caution">
    <text evidence="8">The sequence shown here is derived from an EMBL/GenBank/DDBJ whole genome shotgun (WGS) entry which is preliminary data.</text>
</comment>
<keyword evidence="9" id="KW-1185">Reference proteome</keyword>
<dbReference type="RefSeq" id="WP_230498042.1">
    <property type="nucleotide sequence ID" value="NZ_CAKJTG010000024.1"/>
</dbReference>
<dbReference type="InterPro" id="IPR000731">
    <property type="entry name" value="SSD"/>
</dbReference>
<name>A0A9C7GCD5_9BACI</name>
<accession>A0A9C7GCD5</accession>
<feature type="domain" description="SSD" evidence="7">
    <location>
        <begin position="202"/>
        <end position="322"/>
    </location>
</feature>
<feature type="transmembrane region" description="Helical" evidence="6">
    <location>
        <begin position="297"/>
        <end position="324"/>
    </location>
</feature>
<evidence type="ECO:0000256" key="3">
    <source>
        <dbReference type="ARBA" id="ARBA00022692"/>
    </source>
</evidence>
<feature type="transmembrane region" description="Helical" evidence="6">
    <location>
        <begin position="221"/>
        <end position="245"/>
    </location>
</feature>
<feature type="transmembrane region" description="Helical" evidence="6">
    <location>
        <begin position="647"/>
        <end position="667"/>
    </location>
</feature>
<keyword evidence="4 6" id="KW-1133">Transmembrane helix</keyword>
<dbReference type="PANTHER" id="PTHR33406:SF13">
    <property type="entry name" value="MEMBRANE PROTEIN YDFJ"/>
    <property type="match status" value="1"/>
</dbReference>
<evidence type="ECO:0000256" key="2">
    <source>
        <dbReference type="ARBA" id="ARBA00022475"/>
    </source>
</evidence>
<evidence type="ECO:0000256" key="1">
    <source>
        <dbReference type="ARBA" id="ARBA00004651"/>
    </source>
</evidence>
<keyword evidence="3 6" id="KW-0812">Transmembrane</keyword>
<evidence type="ECO:0000313" key="9">
    <source>
        <dbReference type="Proteomes" id="UP000789845"/>
    </source>
</evidence>
<reference evidence="8" key="1">
    <citation type="submission" date="2021-10" db="EMBL/GenBank/DDBJ databases">
        <authorList>
            <person name="Criscuolo A."/>
        </authorList>
    </citation>
    <scope>NUCLEOTIDE SEQUENCE</scope>
    <source>
        <strain evidence="8">CIP111885</strain>
    </source>
</reference>
<feature type="transmembrane region" description="Helical" evidence="6">
    <location>
        <begin position="349"/>
        <end position="372"/>
    </location>
</feature>
<protein>
    <submittedName>
        <fullName evidence="8">Trehalose monomycolate exporter MmpL3</fullName>
    </submittedName>
</protein>
<keyword evidence="2" id="KW-1003">Cell membrane</keyword>
<feature type="transmembrane region" description="Helical" evidence="6">
    <location>
        <begin position="175"/>
        <end position="193"/>
    </location>
</feature>
<feature type="transmembrane region" description="Helical" evidence="6">
    <location>
        <begin position="594"/>
        <end position="613"/>
    </location>
</feature>
<dbReference type="AlphaFoldDB" id="A0A9C7GCD5"/>
<evidence type="ECO:0000313" key="8">
    <source>
        <dbReference type="EMBL" id="CAG9609806.1"/>
    </source>
</evidence>
<dbReference type="SUPFAM" id="SSF82866">
    <property type="entry name" value="Multidrug efflux transporter AcrB transmembrane domain"/>
    <property type="match status" value="2"/>
</dbReference>
<feature type="transmembrane region" description="Helical" evidence="6">
    <location>
        <begin position="566"/>
        <end position="588"/>
    </location>
</feature>
<dbReference type="PROSITE" id="PS50156">
    <property type="entry name" value="SSD"/>
    <property type="match status" value="1"/>
</dbReference>
<organism evidence="8 9">
    <name type="scientific">Pseudoneobacillus rhizosphaerae</name>
    <dbReference type="NCBI Taxonomy" id="2880968"/>
    <lineage>
        <taxon>Bacteria</taxon>
        <taxon>Bacillati</taxon>
        <taxon>Bacillota</taxon>
        <taxon>Bacilli</taxon>
        <taxon>Bacillales</taxon>
        <taxon>Bacillaceae</taxon>
        <taxon>Pseudoneobacillus</taxon>
    </lineage>
</organism>
<dbReference type="Proteomes" id="UP000789845">
    <property type="component" value="Unassembled WGS sequence"/>
</dbReference>
<dbReference type="InterPro" id="IPR004869">
    <property type="entry name" value="MMPL_dom"/>
</dbReference>
<gene>
    <name evidence="8" type="primary">mmpL3</name>
    <name evidence="8" type="ORF">NEOCIP111885_03549</name>
</gene>
<comment type="subcellular location">
    <subcellularLocation>
        <location evidence="1">Cell membrane</location>
        <topology evidence="1">Multi-pass membrane protein</topology>
    </subcellularLocation>
</comment>
<dbReference type="GO" id="GO:0005886">
    <property type="term" value="C:plasma membrane"/>
    <property type="evidence" value="ECO:0007669"/>
    <property type="project" value="UniProtKB-SubCell"/>
</dbReference>
<dbReference type="Pfam" id="PF03176">
    <property type="entry name" value="MMPL"/>
    <property type="match status" value="2"/>
</dbReference>
<dbReference type="InterPro" id="IPR050545">
    <property type="entry name" value="Mycobact_MmpL"/>
</dbReference>
<feature type="transmembrane region" description="Helical" evidence="6">
    <location>
        <begin position="539"/>
        <end position="559"/>
    </location>
</feature>
<evidence type="ECO:0000259" key="7">
    <source>
        <dbReference type="PROSITE" id="PS50156"/>
    </source>
</evidence>
<evidence type="ECO:0000256" key="6">
    <source>
        <dbReference type="SAM" id="Phobius"/>
    </source>
</evidence>
<sequence>MITFNKGIFRFRLLNGLIWACLITFFGYFAIQLPDVLRGNGFEFEGEYKQTNKLLEQQFGQGRTPLIILFENTKGMSEKRWQDSIQSFLESTQNLPFLEEQISPLQQPEMLKKNVAYGIFLFTPTKEEKLKPSLQTLRKTALQYKESKITITGEPIMVEDLNEASQKDLAKAEMIGLPIALLVLIFAFGGLVAASIPIAIGVSSILVSMGVVYFFHHVVDLSIFILNIIPMIGLALSIDFALLFINRFKEEILLHSSEDSLIITLRTAGRSIIFSGLCVFIGLSGLLFIRIDIFQNVAIGGMVVVLVSILSSLTLLPLILFVLGSRINSLPLFRTKGNHERIWINFSKFVMRFPILITLISLAALLTCLIPIKDIQLAIPGKDSIPPNYESRIAFETYKEHFIPNGREEENELIMILEAKEEMTNVTALKNAGTFIEKLEKDDYVTYVESPFSISKIKDPALFSQMWATNREFSGNLSRYIQKDKMLLRVYLADDKTTKQIHRWVNKWDKAGEPFTLHLGGQVKFEQEIFNEIFQKAPYGFLLIIVSTLIILTIAFQSILIPIKAIFMNILSLGATFGIVVWIFQYGHFQIEPVTIGLILPVFVFSLVFGLSMDYEVFLISRIHEVYLETGDNTYATIIGLTSTSKIITSAAAIMIVITGAFSFTGVMPIKQIGIGIAIAIFIDATIVRLLLVPALMKLLGDWNWWFFGRSKVKATK</sequence>
<dbReference type="Gene3D" id="1.20.1640.10">
    <property type="entry name" value="Multidrug efflux transporter AcrB transmembrane domain"/>
    <property type="match status" value="2"/>
</dbReference>
<feature type="transmembrane region" description="Helical" evidence="6">
    <location>
        <begin position="272"/>
        <end position="291"/>
    </location>
</feature>
<dbReference type="PANTHER" id="PTHR33406">
    <property type="entry name" value="MEMBRANE PROTEIN MJ1562-RELATED"/>
    <property type="match status" value="1"/>
</dbReference>